<dbReference type="OrthoDB" id="26838at2759"/>
<gene>
    <name evidence="2" type="ORF">DACRYDRAFT_101489</name>
</gene>
<feature type="domain" description="3'-5' exonuclease" evidence="1">
    <location>
        <begin position="24"/>
        <end position="136"/>
    </location>
</feature>
<dbReference type="Gene3D" id="3.30.420.10">
    <property type="entry name" value="Ribonuclease H-like superfamily/Ribonuclease H"/>
    <property type="match status" value="1"/>
</dbReference>
<dbReference type="OMA" id="CNAIAQR"/>
<dbReference type="GO" id="GO:0008408">
    <property type="term" value="F:3'-5' exonuclease activity"/>
    <property type="evidence" value="ECO:0007669"/>
    <property type="project" value="InterPro"/>
</dbReference>
<keyword evidence="3" id="KW-1185">Reference proteome</keyword>
<dbReference type="STRING" id="1858805.M5G6P3"/>
<dbReference type="HOGENOM" id="CLU_072637_0_0_1"/>
<proteinExistence type="predicted"/>
<reference evidence="2 3" key="1">
    <citation type="journal article" date="2012" name="Science">
        <title>The Paleozoic origin of enzymatic lignin decomposition reconstructed from 31 fungal genomes.</title>
        <authorList>
            <person name="Floudas D."/>
            <person name="Binder M."/>
            <person name="Riley R."/>
            <person name="Barry K."/>
            <person name="Blanchette R.A."/>
            <person name="Henrissat B."/>
            <person name="Martinez A.T."/>
            <person name="Otillar R."/>
            <person name="Spatafora J.W."/>
            <person name="Yadav J.S."/>
            <person name="Aerts A."/>
            <person name="Benoit I."/>
            <person name="Boyd A."/>
            <person name="Carlson A."/>
            <person name="Copeland A."/>
            <person name="Coutinho P.M."/>
            <person name="de Vries R.P."/>
            <person name="Ferreira P."/>
            <person name="Findley K."/>
            <person name="Foster B."/>
            <person name="Gaskell J."/>
            <person name="Glotzer D."/>
            <person name="Gorecki P."/>
            <person name="Heitman J."/>
            <person name="Hesse C."/>
            <person name="Hori C."/>
            <person name="Igarashi K."/>
            <person name="Jurgens J.A."/>
            <person name="Kallen N."/>
            <person name="Kersten P."/>
            <person name="Kohler A."/>
            <person name="Kuees U."/>
            <person name="Kumar T.K.A."/>
            <person name="Kuo A."/>
            <person name="LaButti K."/>
            <person name="Larrondo L.F."/>
            <person name="Lindquist E."/>
            <person name="Ling A."/>
            <person name="Lombard V."/>
            <person name="Lucas S."/>
            <person name="Lundell T."/>
            <person name="Martin R."/>
            <person name="McLaughlin D.J."/>
            <person name="Morgenstern I."/>
            <person name="Morin E."/>
            <person name="Murat C."/>
            <person name="Nagy L.G."/>
            <person name="Nolan M."/>
            <person name="Ohm R.A."/>
            <person name="Patyshakuliyeva A."/>
            <person name="Rokas A."/>
            <person name="Ruiz-Duenas F.J."/>
            <person name="Sabat G."/>
            <person name="Salamov A."/>
            <person name="Samejima M."/>
            <person name="Schmutz J."/>
            <person name="Slot J.C."/>
            <person name="St John F."/>
            <person name="Stenlid J."/>
            <person name="Sun H."/>
            <person name="Sun S."/>
            <person name="Syed K."/>
            <person name="Tsang A."/>
            <person name="Wiebenga A."/>
            <person name="Young D."/>
            <person name="Pisabarro A."/>
            <person name="Eastwood D.C."/>
            <person name="Martin F."/>
            <person name="Cullen D."/>
            <person name="Grigoriev I.V."/>
            <person name="Hibbett D.S."/>
        </authorList>
    </citation>
    <scope>NUCLEOTIDE SEQUENCE [LARGE SCALE GENOMIC DNA]</scope>
    <source>
        <strain evidence="2 3">DJM-731 SS1</strain>
    </source>
</reference>
<sequence length="340" mass="38038">MSTPTIESLVAAMAATSVEEEKVYIYCTTEEAVAEATAVLTASEYVILDSEGQSLGRVDGKLSLVCIGTPHAGKIFVFDAVSVTKSIVASSGLAKLLEDESIRKVVWDGRMDYLEMLISWGVSMKGALDLQLAEIVSRGAVRGEQNSTRLYRLKDGFFSSLNVSGQAHLFEGLHLVLGMQKCLEQLDLDKEFTKDPYVQKMHKIGRSDRWMERPLSDRLIAYAAQDIKLLGKLYDTFQDKRWITPSGLSSLAQMSDRYLTMFQTRAQSVAYESRRIWIVLPLDILTTPTGRKHTCSYCSRSLSESCYEFDNGRTRRRPPCRLCHVVSMKRGASVNSWVSA</sequence>
<dbReference type="AlphaFoldDB" id="M5G6P3"/>
<dbReference type="PANTHER" id="PTHR46814">
    <property type="entry name" value="EGALITARIAN, ISOFORM B"/>
    <property type="match status" value="1"/>
</dbReference>
<evidence type="ECO:0000259" key="1">
    <source>
        <dbReference type="Pfam" id="PF01612"/>
    </source>
</evidence>
<dbReference type="PANTHER" id="PTHR46814:SF1">
    <property type="entry name" value="EGALITARIAN, ISOFORM B"/>
    <property type="match status" value="1"/>
</dbReference>
<evidence type="ECO:0000313" key="2">
    <source>
        <dbReference type="EMBL" id="EJT99432.1"/>
    </source>
</evidence>
<accession>M5G6P3</accession>
<dbReference type="SUPFAM" id="SSF53098">
    <property type="entry name" value="Ribonuclease H-like"/>
    <property type="match status" value="1"/>
</dbReference>
<dbReference type="GeneID" id="63682622"/>
<evidence type="ECO:0000313" key="3">
    <source>
        <dbReference type="Proteomes" id="UP000030653"/>
    </source>
</evidence>
<name>M5G6P3_DACPD</name>
<dbReference type="InterPro" id="IPR012337">
    <property type="entry name" value="RNaseH-like_sf"/>
</dbReference>
<dbReference type="RefSeq" id="XP_040626330.1">
    <property type="nucleotide sequence ID" value="XM_040767560.1"/>
</dbReference>
<dbReference type="Proteomes" id="UP000030653">
    <property type="component" value="Unassembled WGS sequence"/>
</dbReference>
<protein>
    <recommendedName>
        <fullName evidence="1">3'-5' exonuclease domain-containing protein</fullName>
    </recommendedName>
</protein>
<dbReference type="InterPro" id="IPR036397">
    <property type="entry name" value="RNaseH_sf"/>
</dbReference>
<dbReference type="GO" id="GO:0003676">
    <property type="term" value="F:nucleic acid binding"/>
    <property type="evidence" value="ECO:0007669"/>
    <property type="project" value="InterPro"/>
</dbReference>
<dbReference type="InterPro" id="IPR002562">
    <property type="entry name" value="3'-5'_exonuclease_dom"/>
</dbReference>
<dbReference type="GO" id="GO:0006139">
    <property type="term" value="P:nucleobase-containing compound metabolic process"/>
    <property type="evidence" value="ECO:0007669"/>
    <property type="project" value="InterPro"/>
</dbReference>
<organism evidence="2 3">
    <name type="scientific">Dacryopinax primogenitus (strain DJM 731)</name>
    <name type="common">Brown rot fungus</name>
    <dbReference type="NCBI Taxonomy" id="1858805"/>
    <lineage>
        <taxon>Eukaryota</taxon>
        <taxon>Fungi</taxon>
        <taxon>Dikarya</taxon>
        <taxon>Basidiomycota</taxon>
        <taxon>Agaricomycotina</taxon>
        <taxon>Dacrymycetes</taxon>
        <taxon>Dacrymycetales</taxon>
        <taxon>Dacrymycetaceae</taxon>
        <taxon>Dacryopinax</taxon>
    </lineage>
</organism>
<dbReference type="Pfam" id="PF01612">
    <property type="entry name" value="DNA_pol_A_exo1"/>
    <property type="match status" value="1"/>
</dbReference>
<dbReference type="EMBL" id="JH795870">
    <property type="protein sequence ID" value="EJT99432.1"/>
    <property type="molecule type" value="Genomic_DNA"/>
</dbReference>